<dbReference type="RefSeq" id="WP_267141885.1">
    <property type="nucleotide sequence ID" value="NZ_JAODIL010000064.1"/>
</dbReference>
<dbReference type="Proteomes" id="UP001064262">
    <property type="component" value="Unassembled WGS sequence"/>
</dbReference>
<dbReference type="AlphaFoldDB" id="A0A9J6PYD1"/>
<dbReference type="CDD" id="cd07012">
    <property type="entry name" value="PBP2_Bug_TTT"/>
    <property type="match status" value="1"/>
</dbReference>
<dbReference type="InterPro" id="IPR005064">
    <property type="entry name" value="BUG"/>
</dbReference>
<comment type="similarity">
    <text evidence="1">Belongs to the UPF0065 (bug) family.</text>
</comment>
<evidence type="ECO:0000313" key="3">
    <source>
        <dbReference type="EMBL" id="MCU5779015.1"/>
    </source>
</evidence>
<name>A0A9J6PYD1_9GAMM</name>
<evidence type="ECO:0000313" key="4">
    <source>
        <dbReference type="Proteomes" id="UP001064262"/>
    </source>
</evidence>
<dbReference type="PIRSF" id="PIRSF017082">
    <property type="entry name" value="YflP"/>
    <property type="match status" value="1"/>
</dbReference>
<proteinExistence type="inferred from homology"/>
<dbReference type="EMBL" id="JAODIM010000042">
    <property type="protein sequence ID" value="MCU5779015.1"/>
    <property type="molecule type" value="Genomic_DNA"/>
</dbReference>
<evidence type="ECO:0000256" key="2">
    <source>
        <dbReference type="SAM" id="SignalP"/>
    </source>
</evidence>
<organism evidence="3 4">
    <name type="scientific">Winslowiella arboricola</name>
    <dbReference type="NCBI Taxonomy" id="2978220"/>
    <lineage>
        <taxon>Bacteria</taxon>
        <taxon>Pseudomonadati</taxon>
        <taxon>Pseudomonadota</taxon>
        <taxon>Gammaproteobacteria</taxon>
        <taxon>Enterobacterales</taxon>
        <taxon>Erwiniaceae</taxon>
        <taxon>Winslowiella</taxon>
    </lineage>
</organism>
<sequence>MKTFLLSLLLAPWLSLLVAAGAVADDYPAKPITLIIPFQGGVTEQLGRAYADELSKVLDTPVIVEVKPGAGGAIGSKYAANAASDGYTLVVAGDGMAIKAALTPGDSFDPQRDLEPIGPLMSQPFLLVVRPDSEFKTLSDIIHYASQHPRKVTYASVGPGTAAHLMGQFLMSETHTQLVHVPYKGGGAQALAVMSGEVNFGFLTAAFVQPYLDAGTLRAIALIDQQRSPLFPTVPTASEAGYPALTPAGTTWFALFAPAGIPTAAKQRLTRAVTEIERRGTIAGLIKKWGGQPLTGGPEAVQQKLGNSITQWRALLANSGEKKQ</sequence>
<dbReference type="PANTHER" id="PTHR42928">
    <property type="entry name" value="TRICARBOXYLATE-BINDING PROTEIN"/>
    <property type="match status" value="1"/>
</dbReference>
<keyword evidence="4" id="KW-1185">Reference proteome</keyword>
<dbReference type="SUPFAM" id="SSF53850">
    <property type="entry name" value="Periplasmic binding protein-like II"/>
    <property type="match status" value="1"/>
</dbReference>
<dbReference type="Gene3D" id="3.40.190.150">
    <property type="entry name" value="Bordetella uptake gene, domain 1"/>
    <property type="match status" value="1"/>
</dbReference>
<protein>
    <submittedName>
        <fullName evidence="3">Tripartite tricarboxylate transporter substrate binding protein</fullName>
    </submittedName>
</protein>
<comment type="caution">
    <text evidence="3">The sequence shown here is derived from an EMBL/GenBank/DDBJ whole genome shotgun (WGS) entry which is preliminary data.</text>
</comment>
<gene>
    <name evidence="3" type="ORF">N5923_16135</name>
</gene>
<feature type="chain" id="PRO_5039922778" evidence="2">
    <location>
        <begin position="25"/>
        <end position="324"/>
    </location>
</feature>
<accession>A0A9J6PYD1</accession>
<reference evidence="3" key="1">
    <citation type="submission" date="2022-09" db="EMBL/GenBank/DDBJ databases">
        <title>Winslowiella arboricola sp. nov., isolated from bleeding cankers on broadleaf hosts.</title>
        <authorList>
            <person name="Brady C."/>
            <person name="Kaur S."/>
            <person name="Crampton B."/>
            <person name="Maddock D."/>
            <person name="Arnold D."/>
            <person name="Denman S."/>
        </authorList>
    </citation>
    <scope>NUCLEOTIDE SEQUENCE</scope>
    <source>
        <strain evidence="3">BAC 15a-03b</strain>
    </source>
</reference>
<dbReference type="InterPro" id="IPR042100">
    <property type="entry name" value="Bug_dom1"/>
</dbReference>
<evidence type="ECO:0000256" key="1">
    <source>
        <dbReference type="ARBA" id="ARBA00006987"/>
    </source>
</evidence>
<dbReference type="PANTHER" id="PTHR42928:SF5">
    <property type="entry name" value="BLR1237 PROTEIN"/>
    <property type="match status" value="1"/>
</dbReference>
<feature type="signal peptide" evidence="2">
    <location>
        <begin position="1"/>
        <end position="24"/>
    </location>
</feature>
<dbReference type="Gene3D" id="3.40.190.10">
    <property type="entry name" value="Periplasmic binding protein-like II"/>
    <property type="match status" value="1"/>
</dbReference>
<dbReference type="Pfam" id="PF03401">
    <property type="entry name" value="TctC"/>
    <property type="match status" value="1"/>
</dbReference>
<keyword evidence="2" id="KW-0732">Signal</keyword>